<dbReference type="SUPFAM" id="SSF54523">
    <property type="entry name" value="Pili subunits"/>
    <property type="match status" value="1"/>
</dbReference>
<evidence type="ECO:0000313" key="12">
    <source>
        <dbReference type="Proteomes" id="UP001230685"/>
    </source>
</evidence>
<keyword evidence="9 10" id="KW-0472">Membrane</keyword>
<keyword evidence="12" id="KW-1185">Reference proteome</keyword>
<keyword evidence="5" id="KW-0488">Methylation</keyword>
<organism evidence="11 12">
    <name type="scientific">Sphingomonas aurea</name>
    <dbReference type="NCBI Taxonomy" id="3063994"/>
    <lineage>
        <taxon>Bacteria</taxon>
        <taxon>Pseudomonadati</taxon>
        <taxon>Pseudomonadota</taxon>
        <taxon>Alphaproteobacteria</taxon>
        <taxon>Sphingomonadales</taxon>
        <taxon>Sphingomonadaceae</taxon>
        <taxon>Sphingomonas</taxon>
    </lineage>
</organism>
<evidence type="ECO:0000256" key="3">
    <source>
        <dbReference type="ARBA" id="ARBA00021539"/>
    </source>
</evidence>
<dbReference type="Proteomes" id="UP001230685">
    <property type="component" value="Unassembled WGS sequence"/>
</dbReference>
<evidence type="ECO:0000256" key="9">
    <source>
        <dbReference type="ARBA" id="ARBA00023136"/>
    </source>
</evidence>
<dbReference type="InterPro" id="IPR045584">
    <property type="entry name" value="Pilin-like"/>
</dbReference>
<evidence type="ECO:0000256" key="6">
    <source>
        <dbReference type="ARBA" id="ARBA00022519"/>
    </source>
</evidence>
<dbReference type="NCBIfam" id="TIGR02532">
    <property type="entry name" value="IV_pilin_GFxxxE"/>
    <property type="match status" value="1"/>
</dbReference>
<evidence type="ECO:0000256" key="5">
    <source>
        <dbReference type="ARBA" id="ARBA00022481"/>
    </source>
</evidence>
<dbReference type="Pfam" id="PF07963">
    <property type="entry name" value="N_methyl"/>
    <property type="match status" value="1"/>
</dbReference>
<accession>A0ABT9EGS1</accession>
<protein>
    <recommendedName>
        <fullName evidence="3">Type II secretion system protein J</fullName>
    </recommendedName>
</protein>
<dbReference type="EMBL" id="JAUUDS010000001">
    <property type="protein sequence ID" value="MDP1025978.1"/>
    <property type="molecule type" value="Genomic_DNA"/>
</dbReference>
<evidence type="ECO:0000256" key="8">
    <source>
        <dbReference type="ARBA" id="ARBA00022989"/>
    </source>
</evidence>
<keyword evidence="4" id="KW-1003">Cell membrane</keyword>
<evidence type="ECO:0000256" key="10">
    <source>
        <dbReference type="SAM" id="Phobius"/>
    </source>
</evidence>
<evidence type="ECO:0000256" key="7">
    <source>
        <dbReference type="ARBA" id="ARBA00022692"/>
    </source>
</evidence>
<comment type="caution">
    <text evidence="11">The sequence shown here is derived from an EMBL/GenBank/DDBJ whole genome shotgun (WGS) entry which is preliminary data.</text>
</comment>
<sequence length="216" mass="22769">MRRSAEHGFTPLRRSAEHGFTLVEVMVALMIFGMIAAAGVAILSFSIRAQAASGARLDEGAALARTLSVLSADLAQAVARPTRDEGGILRPAFIGEPTSLLLVRGGWTNIDAAPRAGEQKVAWTVDGENLVRTGFPRLDGAAPLPPTPMLPGVRALVMRYRYGGAWSDRWDGASGVALPQAIEVRLVRSNGAQYRAMFLVGTGYAANAPAQTGNAT</sequence>
<name>A0ABT9EGS1_9SPHN</name>
<keyword evidence="8 10" id="KW-1133">Transmembrane helix</keyword>
<keyword evidence="6" id="KW-0997">Cell inner membrane</keyword>
<evidence type="ECO:0000313" key="11">
    <source>
        <dbReference type="EMBL" id="MDP1025978.1"/>
    </source>
</evidence>
<evidence type="ECO:0000256" key="4">
    <source>
        <dbReference type="ARBA" id="ARBA00022475"/>
    </source>
</evidence>
<dbReference type="PANTHER" id="PTHR39583:SF2">
    <property type="entry name" value="TYPE II SECRETION SYSTEM PROTEIN J"/>
    <property type="match status" value="1"/>
</dbReference>
<dbReference type="InterPro" id="IPR010055">
    <property type="entry name" value="T2SS_protein-GspJ"/>
</dbReference>
<dbReference type="PROSITE" id="PS00409">
    <property type="entry name" value="PROKAR_NTER_METHYL"/>
    <property type="match status" value="1"/>
</dbReference>
<evidence type="ECO:0000256" key="2">
    <source>
        <dbReference type="ARBA" id="ARBA00011084"/>
    </source>
</evidence>
<dbReference type="Pfam" id="PF11612">
    <property type="entry name" value="T2SSJ"/>
    <property type="match status" value="1"/>
</dbReference>
<dbReference type="NCBIfam" id="TIGR01711">
    <property type="entry name" value="gspJ"/>
    <property type="match status" value="1"/>
</dbReference>
<comment type="similarity">
    <text evidence="2">Belongs to the GSP J family.</text>
</comment>
<dbReference type="InterPro" id="IPR051621">
    <property type="entry name" value="T2SS_protein_J"/>
</dbReference>
<reference evidence="11 12" key="1">
    <citation type="submission" date="2023-07" db="EMBL/GenBank/DDBJ databases">
        <authorList>
            <person name="Kim M.K."/>
        </authorList>
    </citation>
    <scope>NUCLEOTIDE SEQUENCE [LARGE SCALE GENOMIC DNA]</scope>
    <source>
        <strain evidence="11 12">KR1UV-12</strain>
    </source>
</reference>
<dbReference type="Gene3D" id="3.10.610.10">
    <property type="entry name" value="GSPII I/J protein-like"/>
    <property type="match status" value="1"/>
</dbReference>
<gene>
    <name evidence="11" type="primary">gspJ</name>
    <name evidence="11" type="ORF">Q5H91_02025</name>
</gene>
<proteinExistence type="inferred from homology"/>
<feature type="transmembrane region" description="Helical" evidence="10">
    <location>
        <begin position="21"/>
        <end position="47"/>
    </location>
</feature>
<keyword evidence="7 10" id="KW-0812">Transmembrane</keyword>
<dbReference type="RefSeq" id="WP_305171551.1">
    <property type="nucleotide sequence ID" value="NZ_JAUUDS010000001.1"/>
</dbReference>
<comment type="subcellular location">
    <subcellularLocation>
        <location evidence="1">Cell inner membrane</location>
        <topology evidence="1">Single-pass membrane protein</topology>
    </subcellularLocation>
</comment>
<evidence type="ECO:0000256" key="1">
    <source>
        <dbReference type="ARBA" id="ARBA00004377"/>
    </source>
</evidence>
<dbReference type="InterPro" id="IPR012902">
    <property type="entry name" value="N_methyl_site"/>
</dbReference>
<dbReference type="PANTHER" id="PTHR39583">
    <property type="entry name" value="TYPE II SECRETION SYSTEM PROTEIN J-RELATED"/>
    <property type="match status" value="1"/>
</dbReference>